<evidence type="ECO:0000313" key="2">
    <source>
        <dbReference type="EMBL" id="HAE26968.1"/>
    </source>
</evidence>
<feature type="signal peptide" evidence="1">
    <location>
        <begin position="1"/>
        <end position="26"/>
    </location>
</feature>
<keyword evidence="1" id="KW-0732">Signal</keyword>
<feature type="chain" id="PRO_5017833168" description="Lipoprotein" evidence="1">
    <location>
        <begin position="27"/>
        <end position="128"/>
    </location>
</feature>
<organism evidence="2 3">
    <name type="scientific">Hyphomonas adhaerens</name>
    <dbReference type="NCBI Taxonomy" id="81029"/>
    <lineage>
        <taxon>Bacteria</taxon>
        <taxon>Pseudomonadati</taxon>
        <taxon>Pseudomonadota</taxon>
        <taxon>Alphaproteobacteria</taxon>
        <taxon>Hyphomonadales</taxon>
        <taxon>Hyphomonadaceae</taxon>
        <taxon>Hyphomonas</taxon>
    </lineage>
</organism>
<gene>
    <name evidence="2" type="ORF">DCG58_07405</name>
</gene>
<comment type="caution">
    <text evidence="2">The sequence shown here is derived from an EMBL/GenBank/DDBJ whole genome shotgun (WGS) entry which is preliminary data.</text>
</comment>
<evidence type="ECO:0008006" key="4">
    <source>
        <dbReference type="Google" id="ProtNLM"/>
    </source>
</evidence>
<dbReference type="Proteomes" id="UP000259610">
    <property type="component" value="Unassembled WGS sequence"/>
</dbReference>
<reference evidence="2 3" key="1">
    <citation type="journal article" date="2018" name="Nat. Biotechnol.">
        <title>A standardized bacterial taxonomy based on genome phylogeny substantially revises the tree of life.</title>
        <authorList>
            <person name="Parks D.H."/>
            <person name="Chuvochina M."/>
            <person name="Waite D.W."/>
            <person name="Rinke C."/>
            <person name="Skarshewski A."/>
            <person name="Chaumeil P.A."/>
            <person name="Hugenholtz P."/>
        </authorList>
    </citation>
    <scope>NUCLEOTIDE SEQUENCE [LARGE SCALE GENOMIC DNA]</scope>
    <source>
        <strain evidence="2">UBA8733</strain>
    </source>
</reference>
<name>A0A3B9GX43_9PROT</name>
<protein>
    <recommendedName>
        <fullName evidence="4">Lipoprotein</fullName>
    </recommendedName>
</protein>
<dbReference type="EMBL" id="DMAN01000162">
    <property type="protein sequence ID" value="HAE26968.1"/>
    <property type="molecule type" value="Genomic_DNA"/>
</dbReference>
<dbReference type="AlphaFoldDB" id="A0A3B9GX43"/>
<proteinExistence type="predicted"/>
<evidence type="ECO:0000313" key="3">
    <source>
        <dbReference type="Proteomes" id="UP000259610"/>
    </source>
</evidence>
<evidence type="ECO:0000256" key="1">
    <source>
        <dbReference type="SAM" id="SignalP"/>
    </source>
</evidence>
<dbReference type="PROSITE" id="PS51257">
    <property type="entry name" value="PROKAR_LIPOPROTEIN"/>
    <property type="match status" value="1"/>
</dbReference>
<sequence>MRGHQKGLFMQRLSVFATGAALFALAACSPAETATTPAASGDSPLDCAALISAADHLIADGALPEDADFQSQLLVSAMTYLNAYAIPEGVSELEAFKALNLRRGELMDTVTGDEILTRAKACVAKTPG</sequence>
<accession>A0A3B9GX43</accession>